<dbReference type="PANTHER" id="PTHR11452">
    <property type="entry name" value="ALPHA-GALACTOSIDASE/ALPHA-N-ACETYLGALACTOSAMINIDASE"/>
    <property type="match status" value="1"/>
</dbReference>
<gene>
    <name evidence="11" type="ORF">PIIN_05502</name>
</gene>
<sequence>MKSRRLLLGLSLVLQAAMGVAKDDGLARTPPMGWVGLSFLVEFKHSTLTTLVPSWNFFACDITQDTILKAAQALVDTGLKDLGYEYVIMDDCWHAPARSSRRPHPPVADPIRFPDGIKALADKIHALGLKIGIYSSAGTKTCAGQFGSLGYEEIDAKTYAEWGIDYLKYDNCYNEGQAGYDLVSYNRYAKMSRALSDTGRPILYSLCNWGEDHTWNWAPTIAHTWRMSGDIMDSYDAYDDRCPCESMIDCKLPGFHCSMTRILEYAAPLVQKAGAGQWNDLDMLEVGNGGMTTDEYKTHFAMWAVIKSPLILGNDLTKMDEVTKAIITNKWLIKINQDRVALPVNRVRKSIIKNPHGEVTGNVQVWSGPLKDGAVVAIVNTTPEKYMMRYQLVDVYPQAKKTTSNRYSVLDAWALTNPSLGIVEGNWGRSLGESFDVTTLIPLEIPAHGVSVHLWQVGDPDRASSQHVLHGAEL</sequence>
<keyword evidence="4 9" id="KW-0732">Signal</keyword>
<dbReference type="PANTHER" id="PTHR11452:SF75">
    <property type="entry name" value="ALPHA-GALACTOSIDASE MEL1"/>
    <property type="match status" value="1"/>
</dbReference>
<dbReference type="OMA" id="WHDPDMI"/>
<evidence type="ECO:0000256" key="2">
    <source>
        <dbReference type="ARBA" id="ARBA00009743"/>
    </source>
</evidence>
<accession>G4TJS3</accession>
<keyword evidence="5 8" id="KW-0378">Hydrolase</keyword>
<evidence type="ECO:0000256" key="9">
    <source>
        <dbReference type="SAM" id="SignalP"/>
    </source>
</evidence>
<dbReference type="HOGENOM" id="CLU_013093_1_0_1"/>
<feature type="signal peptide" evidence="9">
    <location>
        <begin position="1"/>
        <end position="21"/>
    </location>
</feature>
<dbReference type="GO" id="GO:0005995">
    <property type="term" value="P:melibiose catabolic process"/>
    <property type="evidence" value="ECO:0007669"/>
    <property type="project" value="UniProtKB-ARBA"/>
</dbReference>
<comment type="catalytic activity">
    <reaction evidence="1 8">
        <text>Hydrolysis of terminal, non-reducing alpha-D-galactose residues in alpha-D-galactosides, including galactose oligosaccharides, galactomannans and galactolipids.</text>
        <dbReference type="EC" id="3.2.1.22"/>
    </reaction>
</comment>
<dbReference type="OrthoDB" id="5795902at2759"/>
<dbReference type="PROSITE" id="PS00512">
    <property type="entry name" value="ALPHA_GALACTOSIDASE"/>
    <property type="match status" value="1"/>
</dbReference>
<evidence type="ECO:0000256" key="1">
    <source>
        <dbReference type="ARBA" id="ARBA00001255"/>
    </source>
</evidence>
<dbReference type="FunCoup" id="G4TJS3">
    <property type="interactions" value="143"/>
</dbReference>
<dbReference type="PRINTS" id="PR00740">
    <property type="entry name" value="GLHYDRLASE27"/>
</dbReference>
<dbReference type="Gene3D" id="3.20.20.70">
    <property type="entry name" value="Aldolase class I"/>
    <property type="match status" value="1"/>
</dbReference>
<keyword evidence="6 8" id="KW-1015">Disulfide bond</keyword>
<protein>
    <recommendedName>
        <fullName evidence="3 8">Alpha-galactosidase</fullName>
        <ecNumber evidence="3 8">3.2.1.22</ecNumber>
    </recommendedName>
    <alternativeName>
        <fullName evidence="8">Melibiase</fullName>
    </alternativeName>
</protein>
<keyword evidence="7 8" id="KW-0326">Glycosidase</keyword>
<evidence type="ECO:0000256" key="6">
    <source>
        <dbReference type="ARBA" id="ARBA00023157"/>
    </source>
</evidence>
<dbReference type="Pfam" id="PF17801">
    <property type="entry name" value="Melibiase_C"/>
    <property type="match status" value="1"/>
</dbReference>
<dbReference type="eggNOG" id="KOG2366">
    <property type="taxonomic scope" value="Eukaryota"/>
</dbReference>
<dbReference type="AlphaFoldDB" id="G4TJS3"/>
<dbReference type="InterPro" id="IPR041233">
    <property type="entry name" value="Melibiase_C"/>
</dbReference>
<dbReference type="EC" id="3.2.1.22" evidence="3 8"/>
<dbReference type="InParanoid" id="G4TJS3"/>
<feature type="chain" id="PRO_5003468570" description="Alpha-galactosidase" evidence="9">
    <location>
        <begin position="22"/>
        <end position="474"/>
    </location>
</feature>
<dbReference type="InterPro" id="IPR013780">
    <property type="entry name" value="Glyco_hydro_b"/>
</dbReference>
<evidence type="ECO:0000313" key="12">
    <source>
        <dbReference type="Proteomes" id="UP000007148"/>
    </source>
</evidence>
<dbReference type="GO" id="GO:0004557">
    <property type="term" value="F:alpha-galactosidase activity"/>
    <property type="evidence" value="ECO:0007669"/>
    <property type="project" value="UniProtKB-EC"/>
</dbReference>
<dbReference type="Pfam" id="PF16499">
    <property type="entry name" value="Melibiase_2"/>
    <property type="match status" value="1"/>
</dbReference>
<feature type="domain" description="Alpha galactosidase C-terminal" evidence="10">
    <location>
        <begin position="360"/>
        <end position="451"/>
    </location>
</feature>
<reference evidence="11 12" key="1">
    <citation type="journal article" date="2011" name="PLoS Pathog.">
        <title>Endophytic Life Strategies Decoded by Genome and Transcriptome Analyses of the Mutualistic Root Symbiont Piriformospora indica.</title>
        <authorList>
            <person name="Zuccaro A."/>
            <person name="Lahrmann U."/>
            <person name="Guldener U."/>
            <person name="Langen G."/>
            <person name="Pfiffi S."/>
            <person name="Biedenkopf D."/>
            <person name="Wong P."/>
            <person name="Samans B."/>
            <person name="Grimm C."/>
            <person name="Basiewicz M."/>
            <person name="Murat C."/>
            <person name="Martin F."/>
            <person name="Kogel K.H."/>
        </authorList>
    </citation>
    <scope>NUCLEOTIDE SEQUENCE [LARGE SCALE GENOMIC DNA]</scope>
    <source>
        <strain evidence="11 12">DSM 11827</strain>
    </source>
</reference>
<evidence type="ECO:0000259" key="10">
    <source>
        <dbReference type="Pfam" id="PF17801"/>
    </source>
</evidence>
<comment type="caution">
    <text evidence="11">The sequence shown here is derived from an EMBL/GenBank/DDBJ whole genome shotgun (WGS) entry which is preliminary data.</text>
</comment>
<organism evidence="11 12">
    <name type="scientific">Serendipita indica (strain DSM 11827)</name>
    <name type="common">Root endophyte fungus</name>
    <name type="synonym">Piriformospora indica</name>
    <dbReference type="NCBI Taxonomy" id="1109443"/>
    <lineage>
        <taxon>Eukaryota</taxon>
        <taxon>Fungi</taxon>
        <taxon>Dikarya</taxon>
        <taxon>Basidiomycota</taxon>
        <taxon>Agaricomycotina</taxon>
        <taxon>Agaricomycetes</taxon>
        <taxon>Sebacinales</taxon>
        <taxon>Serendipitaceae</taxon>
        <taxon>Serendipita</taxon>
    </lineage>
</organism>
<dbReference type="InterPro" id="IPR002241">
    <property type="entry name" value="Glyco_hydro_27"/>
</dbReference>
<keyword evidence="12" id="KW-1185">Reference proteome</keyword>
<dbReference type="SUPFAM" id="SSF51445">
    <property type="entry name" value="(Trans)glycosidases"/>
    <property type="match status" value="1"/>
</dbReference>
<dbReference type="CDD" id="cd14792">
    <property type="entry name" value="GH27"/>
    <property type="match status" value="1"/>
</dbReference>
<evidence type="ECO:0000256" key="3">
    <source>
        <dbReference type="ARBA" id="ARBA00012755"/>
    </source>
</evidence>
<comment type="similarity">
    <text evidence="2 8">Belongs to the glycosyl hydrolase 27 family.</text>
</comment>
<evidence type="ECO:0000256" key="5">
    <source>
        <dbReference type="ARBA" id="ARBA00022801"/>
    </source>
</evidence>
<dbReference type="STRING" id="1109443.G4TJS3"/>
<dbReference type="InterPro" id="IPR000111">
    <property type="entry name" value="Glyco_hydro_27/36_CS"/>
</dbReference>
<evidence type="ECO:0000313" key="11">
    <source>
        <dbReference type="EMBL" id="CCA71565.1"/>
    </source>
</evidence>
<proteinExistence type="inferred from homology"/>
<dbReference type="Gene3D" id="2.60.40.1180">
    <property type="entry name" value="Golgi alpha-mannosidase II"/>
    <property type="match status" value="1"/>
</dbReference>
<evidence type="ECO:0000256" key="7">
    <source>
        <dbReference type="ARBA" id="ARBA00023295"/>
    </source>
</evidence>
<name>G4TJS3_SERID</name>
<dbReference type="InterPro" id="IPR013785">
    <property type="entry name" value="Aldolase_TIM"/>
</dbReference>
<evidence type="ECO:0000256" key="8">
    <source>
        <dbReference type="RuleBase" id="RU361168"/>
    </source>
</evidence>
<dbReference type="EMBL" id="CAFZ01000125">
    <property type="protein sequence ID" value="CCA71565.1"/>
    <property type="molecule type" value="Genomic_DNA"/>
</dbReference>
<dbReference type="Proteomes" id="UP000007148">
    <property type="component" value="Unassembled WGS sequence"/>
</dbReference>
<dbReference type="InterPro" id="IPR017853">
    <property type="entry name" value="GH"/>
</dbReference>
<evidence type="ECO:0000256" key="4">
    <source>
        <dbReference type="ARBA" id="ARBA00022729"/>
    </source>
</evidence>
<dbReference type="FunFam" id="3.20.20.70:FF:000202">
    <property type="entry name" value="Alpha-galactosidase"/>
    <property type="match status" value="1"/>
</dbReference>